<accession>A0A2J4XVF1</accession>
<keyword evidence="6 7" id="KW-0472">Membrane</keyword>
<evidence type="ECO:0000313" key="9">
    <source>
        <dbReference type="Proteomes" id="UP000234661"/>
    </source>
</evidence>
<dbReference type="Pfam" id="PF13440">
    <property type="entry name" value="Polysacc_synt_3"/>
    <property type="match status" value="1"/>
</dbReference>
<dbReference type="InterPro" id="IPR050833">
    <property type="entry name" value="Poly_Biosynth_Transport"/>
</dbReference>
<dbReference type="AlphaFoldDB" id="A0A2J4XVF1"/>
<reference evidence="8 9" key="2">
    <citation type="submission" date="2018-01" db="EMBL/GenBank/DDBJ databases">
        <title>Genomic study of Klebsiella pneumoniae.</title>
        <authorList>
            <person name="Yang Y."/>
            <person name="Bicalho R."/>
        </authorList>
    </citation>
    <scope>NUCLEOTIDE SEQUENCE [LARGE SCALE GENOMIC DNA]</scope>
    <source>
        <strain evidence="8 9">A2</strain>
    </source>
</reference>
<dbReference type="EMBL" id="PIET01002685">
    <property type="protein sequence ID" value="PLM42422.1"/>
    <property type="molecule type" value="Genomic_DNA"/>
</dbReference>
<dbReference type="GO" id="GO:0005886">
    <property type="term" value="C:plasma membrane"/>
    <property type="evidence" value="ECO:0007669"/>
    <property type="project" value="UniProtKB-SubCell"/>
</dbReference>
<dbReference type="PANTHER" id="PTHR30250">
    <property type="entry name" value="PST FAMILY PREDICTED COLANIC ACID TRANSPORTER"/>
    <property type="match status" value="1"/>
</dbReference>
<comment type="similarity">
    <text evidence="2">Belongs to the polysaccharide synthase family.</text>
</comment>
<evidence type="ECO:0000256" key="2">
    <source>
        <dbReference type="ARBA" id="ARBA00007430"/>
    </source>
</evidence>
<feature type="transmembrane region" description="Helical" evidence="7">
    <location>
        <begin position="125"/>
        <end position="145"/>
    </location>
</feature>
<reference evidence="8 9" key="1">
    <citation type="submission" date="2017-11" db="EMBL/GenBank/DDBJ databases">
        <authorList>
            <person name="Han C.G."/>
        </authorList>
    </citation>
    <scope>NUCLEOTIDE SEQUENCE [LARGE SCALE GENOMIC DNA]</scope>
    <source>
        <strain evidence="8 9">A2</strain>
    </source>
</reference>
<sequence length="184" mass="20630">PRLITILCLLSISFPIACSSSTHLALLEKKSKFKRIAFIEVSSSLIAVTGAIILAYKNFGVYSLVFQAITSSVLSAVQIWIASRWRPNFSNIIDISEIKNIFGFSGNLTAFNFINYFSRNADTMIIGYYMSASILGAYSLAYRIMLFPIQNLTFVASRALFPIFSENQDNNPVLKKTYLNAVYF</sequence>
<dbReference type="Proteomes" id="UP000234661">
    <property type="component" value="Unassembled WGS sequence"/>
</dbReference>
<feature type="transmembrane region" description="Helical" evidence="7">
    <location>
        <begin position="35"/>
        <end position="54"/>
    </location>
</feature>
<feature type="non-terminal residue" evidence="8">
    <location>
        <position position="184"/>
    </location>
</feature>
<evidence type="ECO:0000256" key="3">
    <source>
        <dbReference type="ARBA" id="ARBA00022475"/>
    </source>
</evidence>
<keyword evidence="5 7" id="KW-1133">Transmembrane helix</keyword>
<keyword evidence="4 7" id="KW-0812">Transmembrane</keyword>
<organism evidence="8 9">
    <name type="scientific">Klebsiella michiganensis</name>
    <dbReference type="NCBI Taxonomy" id="1134687"/>
    <lineage>
        <taxon>Bacteria</taxon>
        <taxon>Pseudomonadati</taxon>
        <taxon>Pseudomonadota</taxon>
        <taxon>Gammaproteobacteria</taxon>
        <taxon>Enterobacterales</taxon>
        <taxon>Enterobacteriaceae</taxon>
        <taxon>Klebsiella/Raoultella group</taxon>
        <taxon>Klebsiella</taxon>
    </lineage>
</organism>
<gene>
    <name evidence="8" type="ORF">CWM85_41145</name>
</gene>
<evidence type="ECO:0000256" key="7">
    <source>
        <dbReference type="SAM" id="Phobius"/>
    </source>
</evidence>
<feature type="transmembrane region" description="Helical" evidence="7">
    <location>
        <begin position="61"/>
        <end position="81"/>
    </location>
</feature>
<feature type="non-terminal residue" evidence="8">
    <location>
        <position position="1"/>
    </location>
</feature>
<evidence type="ECO:0000256" key="4">
    <source>
        <dbReference type="ARBA" id="ARBA00022692"/>
    </source>
</evidence>
<proteinExistence type="inferred from homology"/>
<dbReference type="PANTHER" id="PTHR30250:SF10">
    <property type="entry name" value="LIPOPOLYSACCHARIDE BIOSYNTHESIS PROTEIN WZXC"/>
    <property type="match status" value="1"/>
</dbReference>
<evidence type="ECO:0000256" key="5">
    <source>
        <dbReference type="ARBA" id="ARBA00022989"/>
    </source>
</evidence>
<name>A0A2J4XVF1_9ENTR</name>
<evidence type="ECO:0000313" key="8">
    <source>
        <dbReference type="EMBL" id="PLM42422.1"/>
    </source>
</evidence>
<evidence type="ECO:0000256" key="1">
    <source>
        <dbReference type="ARBA" id="ARBA00004651"/>
    </source>
</evidence>
<protein>
    <submittedName>
        <fullName evidence="8">Flippase</fullName>
    </submittedName>
</protein>
<comment type="subcellular location">
    <subcellularLocation>
        <location evidence="1">Cell membrane</location>
        <topology evidence="1">Multi-pass membrane protein</topology>
    </subcellularLocation>
</comment>
<keyword evidence="3" id="KW-1003">Cell membrane</keyword>
<feature type="transmembrane region" description="Helical" evidence="7">
    <location>
        <begin position="101"/>
        <end position="118"/>
    </location>
</feature>
<evidence type="ECO:0000256" key="6">
    <source>
        <dbReference type="ARBA" id="ARBA00023136"/>
    </source>
</evidence>
<comment type="caution">
    <text evidence="8">The sequence shown here is derived from an EMBL/GenBank/DDBJ whole genome shotgun (WGS) entry which is preliminary data.</text>
</comment>